<dbReference type="InterPro" id="IPR051612">
    <property type="entry name" value="Teichoic_Acid_Biosynth"/>
</dbReference>
<evidence type="ECO:0000313" key="9">
    <source>
        <dbReference type="EMBL" id="TFZ39843.1"/>
    </source>
</evidence>
<proteinExistence type="inferred from homology"/>
<keyword evidence="10" id="KW-1185">Reference proteome</keyword>
<dbReference type="Gene3D" id="3.40.50.11820">
    <property type="match status" value="1"/>
</dbReference>
<comment type="similarity">
    <text evidence="2">Belongs to the CDP-glycerol glycerophosphotransferase family.</text>
</comment>
<name>A0AAJ5EDM6_9ENTE</name>
<dbReference type="GO" id="GO:0019350">
    <property type="term" value="P:teichoic acid biosynthetic process"/>
    <property type="evidence" value="ECO:0007669"/>
    <property type="project" value="UniProtKB-KW"/>
</dbReference>
<dbReference type="InterPro" id="IPR001173">
    <property type="entry name" value="Glyco_trans_2-like"/>
</dbReference>
<dbReference type="GO" id="GO:0005886">
    <property type="term" value="C:plasma membrane"/>
    <property type="evidence" value="ECO:0007669"/>
    <property type="project" value="UniProtKB-SubCell"/>
</dbReference>
<evidence type="ECO:0000256" key="6">
    <source>
        <dbReference type="ARBA" id="ARBA00023136"/>
    </source>
</evidence>
<dbReference type="EMBL" id="SRHU01000030">
    <property type="protein sequence ID" value="TFZ39843.1"/>
    <property type="molecule type" value="Genomic_DNA"/>
</dbReference>
<dbReference type="InterPro" id="IPR043149">
    <property type="entry name" value="TagF_N"/>
</dbReference>
<feature type="domain" description="Glycosyltransferase 2-like" evidence="7">
    <location>
        <begin position="5"/>
        <end position="141"/>
    </location>
</feature>
<keyword evidence="6" id="KW-0472">Membrane</keyword>
<dbReference type="Gene3D" id="3.40.50.12580">
    <property type="match status" value="1"/>
</dbReference>
<keyword evidence="5" id="KW-0777">Teichoic acid biosynthesis</keyword>
<evidence type="ECO:0000256" key="4">
    <source>
        <dbReference type="ARBA" id="ARBA00022679"/>
    </source>
</evidence>
<protein>
    <submittedName>
        <fullName evidence="9">Glycosyltransferase</fullName>
    </submittedName>
</protein>
<dbReference type="Pfam" id="PF04464">
    <property type="entry name" value="Glyphos_transf"/>
    <property type="match status" value="1"/>
</dbReference>
<dbReference type="PANTHER" id="PTHR37316">
    <property type="entry name" value="TEICHOIC ACID GLYCEROL-PHOSPHATE PRIMASE"/>
    <property type="match status" value="1"/>
</dbReference>
<evidence type="ECO:0000256" key="5">
    <source>
        <dbReference type="ARBA" id="ARBA00022944"/>
    </source>
</evidence>
<sequence length="1169" mass="138230">MSKLSIIVPIYNVSNYLRECLESLLVQGITDYEVIMVDDGSIDNSFEIAQEFAKEYPNFFAYTKKNQGLGHSRNFGFEKSTGNYITFVDSDDIIIKNSYAEMLEVIEETKSDFIIGHVRRFNSTKQYASGLHNKVFHENLRGVHISEHPELIYDTTAWNKIYRRDFWIENNFQFPEGMLYEDIPVTIPSHIAAKKVDVITKVIYLWRARDKGDNSITQQRSNIDNLRDRLKAIQMVREYIKENNVDNKIKEIFDFKNLNMDFPIYWHHIINGKKDYNELLINYIQDYIQDVDSNVVMELPVMNRLKYRLLENNQVDEFIDITRKHNKKEIDWKPYLEHGRYVYKFPYIDVLNTEEQYIGDELNLITRIEKVEWQSSSKLFVSGFTYIYKIDSDKLSKMSLVAKLVKEDGEVVKIIDKNVRLTVRKDITTLRGVRVKSKNPLKRRNNYKYSGYELVIDFDELMKDLLPEDDYYIEFTLSDGVVSRSKLLHSPVAGYITRPKNRIISGYNITPKYSKKYELMVNVTKSDIVVKDIRTEGSKVTVMGTANSSLTQFNPVLYTDFYTRKNLNKKITINPNNIVQQGNNFELEFNLEEITEFVNQSRIEKYDVLIDFDTPQVSLEVKKQNAVYSYLENKQIRLDYTLDNHLKFAISNYIAYICSADYKNKKLLLELKIHEQFINNSAIESVKFSLENSPTRRFQYAPKKYKLVDDYYFFIFEVPLIDHKKLVMSNKQYLLSLRTEVDTPQGKKRININEIYFVTGQKDNYKTTFNKYRFELYHQANSPKAYFMQASFWSKLDNGPRRQAVWREILYKGLRKLPTKNIAVYETYWGREFSCNPKAIYEYMQENQPKVKNVVILNDNFYPVAGNAETVKKNSWKYFYYLARAKYLFNNVNFPDFYKKREDAIEVQTMHGTPLKKLGLDAPGEIKGSYKKTYINKNNRWNYLMVPSDYVAEVSKSAFGYKNEILPVGYPRNDVLLKDNNPENIESLRKKYRLPADKKIILYAPTWRVVGNFSLALDMERMKKELGDEYFIIVKLHHFSTPNFNFDSMKDFARLMPNSSDIRELYLVSDVLITDYSSVMFDFSLLNKPMMFYVYDYEKYKNELRGFYLDFEEEVPGKLSYTTEHLIESLSDLETYCKESEERYKSFQEKFNQYDNGTASEQLINKIMK</sequence>
<organism evidence="9 11">
    <name type="scientific">Vagococcus xieshaowenii</name>
    <dbReference type="NCBI Taxonomy" id="2562451"/>
    <lineage>
        <taxon>Bacteria</taxon>
        <taxon>Bacillati</taxon>
        <taxon>Bacillota</taxon>
        <taxon>Bacilli</taxon>
        <taxon>Lactobacillales</taxon>
        <taxon>Enterococcaceae</taxon>
        <taxon>Vagococcus</taxon>
    </lineage>
</organism>
<dbReference type="SUPFAM" id="SSF53756">
    <property type="entry name" value="UDP-Glycosyltransferase/glycogen phosphorylase"/>
    <property type="match status" value="1"/>
</dbReference>
<dbReference type="CDD" id="cd00761">
    <property type="entry name" value="Glyco_tranf_GTA_type"/>
    <property type="match status" value="1"/>
</dbReference>
<reference evidence="9 11" key="1">
    <citation type="submission" date="2019-03" db="EMBL/GenBank/DDBJ databases">
        <title>Vagococcus sp. was isolated fron gut of Carduelis flavirostris.</title>
        <authorList>
            <person name="Ge Y."/>
        </authorList>
    </citation>
    <scope>NUCLEOTIDE SEQUENCE [LARGE SCALE GENOMIC DNA]</scope>
    <source>
        <strain evidence="9 11">CF-210</strain>
    </source>
</reference>
<dbReference type="GO" id="GO:0047355">
    <property type="term" value="F:CDP-glycerol glycerophosphotransferase activity"/>
    <property type="evidence" value="ECO:0007669"/>
    <property type="project" value="InterPro"/>
</dbReference>
<dbReference type="AlphaFoldDB" id="A0AAJ5EDM6"/>
<dbReference type="EMBL" id="CP038865">
    <property type="protein sequence ID" value="QCA29263.1"/>
    <property type="molecule type" value="Genomic_DNA"/>
</dbReference>
<dbReference type="RefSeq" id="WP_135255006.1">
    <property type="nucleotide sequence ID" value="NZ_CP038865.1"/>
</dbReference>
<dbReference type="InterPro" id="IPR043148">
    <property type="entry name" value="TagF_C"/>
</dbReference>
<evidence type="ECO:0000313" key="11">
    <source>
        <dbReference type="Proteomes" id="UP000297725"/>
    </source>
</evidence>
<dbReference type="Pfam" id="PF00535">
    <property type="entry name" value="Glycos_transf_2"/>
    <property type="match status" value="1"/>
</dbReference>
<dbReference type="SUPFAM" id="SSF53448">
    <property type="entry name" value="Nucleotide-diphospho-sugar transferases"/>
    <property type="match status" value="1"/>
</dbReference>
<evidence type="ECO:0000313" key="10">
    <source>
        <dbReference type="Proteomes" id="UP000296883"/>
    </source>
</evidence>
<evidence type="ECO:0000256" key="2">
    <source>
        <dbReference type="ARBA" id="ARBA00010488"/>
    </source>
</evidence>
<keyword evidence="3" id="KW-1003">Cell membrane</keyword>
<reference evidence="8 10" key="2">
    <citation type="journal article" date="2020" name="Int. J. Syst. Evol. Microbiol.">
        <title>Vagococcus xieshaowenii sp. nov., isolated from snow finch (Montifringilla taczanowskii) cloacal content.</title>
        <authorList>
            <person name="Ge Y."/>
            <person name="Yang J."/>
            <person name="Lai X.H."/>
            <person name="Zhang G."/>
            <person name="Jin D."/>
            <person name="Lu S."/>
            <person name="Wang B."/>
            <person name="Huang Y."/>
            <person name="Huang Y."/>
            <person name="Ren Z."/>
            <person name="Zhang X."/>
            <person name="Xu J."/>
        </authorList>
    </citation>
    <scope>NUCLEOTIDE SEQUENCE [LARGE SCALE GENOMIC DNA]</scope>
    <source>
        <strain evidence="8">Personal::cf-49</strain>
        <strain evidence="10">personal::cf-49</strain>
    </source>
</reference>
<dbReference type="Proteomes" id="UP000297725">
    <property type="component" value="Unassembled WGS sequence"/>
</dbReference>
<dbReference type="Gene3D" id="3.90.550.10">
    <property type="entry name" value="Spore Coat Polysaccharide Biosynthesis Protein SpsA, Chain A"/>
    <property type="match status" value="1"/>
</dbReference>
<dbReference type="PANTHER" id="PTHR37316:SF3">
    <property type="entry name" value="TEICHOIC ACID GLYCEROL-PHOSPHATE TRANSFERASE"/>
    <property type="match status" value="1"/>
</dbReference>
<evidence type="ECO:0000259" key="7">
    <source>
        <dbReference type="Pfam" id="PF00535"/>
    </source>
</evidence>
<keyword evidence="4" id="KW-0808">Transferase</keyword>
<gene>
    <name evidence="9" type="ORF">E4031_08410</name>
    <name evidence="8" type="ORF">E4Z98_08005</name>
</gene>
<dbReference type="InterPro" id="IPR029044">
    <property type="entry name" value="Nucleotide-diphossugar_trans"/>
</dbReference>
<dbReference type="InterPro" id="IPR007554">
    <property type="entry name" value="Glycerophosphate_synth"/>
</dbReference>
<comment type="subcellular location">
    <subcellularLocation>
        <location evidence="1">Cell membrane</location>
        <topology evidence="1">Peripheral membrane protein</topology>
    </subcellularLocation>
</comment>
<evidence type="ECO:0000256" key="3">
    <source>
        <dbReference type="ARBA" id="ARBA00022475"/>
    </source>
</evidence>
<evidence type="ECO:0000256" key="1">
    <source>
        <dbReference type="ARBA" id="ARBA00004202"/>
    </source>
</evidence>
<evidence type="ECO:0000313" key="8">
    <source>
        <dbReference type="EMBL" id="QCA29263.1"/>
    </source>
</evidence>
<accession>A0AAJ5EDM6</accession>
<dbReference type="Proteomes" id="UP000296883">
    <property type="component" value="Chromosome"/>
</dbReference>